<evidence type="ECO:0000313" key="6">
    <source>
        <dbReference type="Proteomes" id="UP001187192"/>
    </source>
</evidence>
<comment type="caution">
    <text evidence="5">The sequence shown here is derived from an EMBL/GenBank/DDBJ whole genome shotgun (WGS) entry which is preliminary data.</text>
</comment>
<evidence type="ECO:0000313" key="5">
    <source>
        <dbReference type="EMBL" id="GMN48619.1"/>
    </source>
</evidence>
<protein>
    <recommendedName>
        <fullName evidence="4">Chromo domain-containing protein</fullName>
    </recommendedName>
</protein>
<feature type="compositionally biased region" description="Basic residues" evidence="3">
    <location>
        <begin position="158"/>
        <end position="180"/>
    </location>
</feature>
<dbReference type="SMART" id="SM00298">
    <property type="entry name" value="CHROMO"/>
    <property type="match status" value="1"/>
</dbReference>
<sequence>MKLKGGGRRKSWEALPVEENLGGDSYANPHIGSLSAYPLLAFDVQPLPHQPNDADVGVVEPEPEPDAEEDDDAAEVDDEAEAEAEADDDADDNAERPKLDEGYYEIEAIRRKRVRKTQRQYLIKWRGWPETANTWEPLENLQSCSDFIDAFEESLRSGKQRKRKRKSGGTPHTHVKKRQQRSTVASYNNRGMETNDINKPLSSAAIGNLSIADNSALPQSVCLSGQEQGNGIVNNNGTSKKVNGENGVVNVVPKCSGRRNRSEYDPKLSELKATTSTSNADRLAIHFQEGKGSEGNGTVEGISRVNCTESVQNTRSIGAKRRKSGSVKRIKPEMQLCETPVMQNLTIGTNIVSGGRVELIEAGNHYAGGGNSSYKNKTNESENASRITKILKPIGYSATVMNNVQDVSVTFMAMRADGREVMVDNKFLKANNPLLLLRATSPIQSNIMNHRKSQQTEHRHIWIFNFASG</sequence>
<dbReference type="PROSITE" id="PS50013">
    <property type="entry name" value="CHROMO_2"/>
    <property type="match status" value="1"/>
</dbReference>
<evidence type="ECO:0000256" key="1">
    <source>
        <dbReference type="ARBA" id="ARBA00004123"/>
    </source>
</evidence>
<feature type="compositionally biased region" description="Acidic residues" evidence="3">
    <location>
        <begin position="61"/>
        <end position="92"/>
    </location>
</feature>
<accession>A0AA88A9X7</accession>
<dbReference type="Proteomes" id="UP001187192">
    <property type="component" value="Unassembled WGS sequence"/>
</dbReference>
<feature type="region of interest" description="Disordered" evidence="3">
    <location>
        <begin position="45"/>
        <end position="99"/>
    </location>
</feature>
<dbReference type="InterPro" id="IPR023780">
    <property type="entry name" value="Chromo_domain"/>
</dbReference>
<dbReference type="PROSITE" id="PS00598">
    <property type="entry name" value="CHROMO_1"/>
    <property type="match status" value="1"/>
</dbReference>
<organism evidence="5 6">
    <name type="scientific">Ficus carica</name>
    <name type="common">Common fig</name>
    <dbReference type="NCBI Taxonomy" id="3494"/>
    <lineage>
        <taxon>Eukaryota</taxon>
        <taxon>Viridiplantae</taxon>
        <taxon>Streptophyta</taxon>
        <taxon>Embryophyta</taxon>
        <taxon>Tracheophyta</taxon>
        <taxon>Spermatophyta</taxon>
        <taxon>Magnoliopsida</taxon>
        <taxon>eudicotyledons</taxon>
        <taxon>Gunneridae</taxon>
        <taxon>Pentapetalae</taxon>
        <taxon>rosids</taxon>
        <taxon>fabids</taxon>
        <taxon>Rosales</taxon>
        <taxon>Moraceae</taxon>
        <taxon>Ficeae</taxon>
        <taxon>Ficus</taxon>
    </lineage>
</organism>
<gene>
    <name evidence="5" type="ORF">TIFTF001_017785</name>
</gene>
<dbReference type="PANTHER" id="PTHR47240:SF2">
    <property type="entry name" value="CHROMO DOMAIN-CONTAINING PROTEIN LHP1"/>
    <property type="match status" value="1"/>
</dbReference>
<dbReference type="CDD" id="cd00024">
    <property type="entry name" value="CD_CSD"/>
    <property type="match status" value="1"/>
</dbReference>
<dbReference type="Pfam" id="PF00385">
    <property type="entry name" value="Chromo"/>
    <property type="match status" value="1"/>
</dbReference>
<evidence type="ECO:0000256" key="3">
    <source>
        <dbReference type="SAM" id="MobiDB-lite"/>
    </source>
</evidence>
<evidence type="ECO:0000256" key="2">
    <source>
        <dbReference type="ARBA" id="ARBA00023242"/>
    </source>
</evidence>
<reference evidence="5" key="1">
    <citation type="submission" date="2023-07" db="EMBL/GenBank/DDBJ databases">
        <title>draft genome sequence of fig (Ficus carica).</title>
        <authorList>
            <person name="Takahashi T."/>
            <person name="Nishimura K."/>
        </authorList>
    </citation>
    <scope>NUCLEOTIDE SEQUENCE</scope>
</reference>
<comment type="subcellular location">
    <subcellularLocation>
        <location evidence="1">Nucleus</location>
    </subcellularLocation>
</comment>
<proteinExistence type="predicted"/>
<dbReference type="EMBL" id="BTGU01000028">
    <property type="protein sequence ID" value="GMN48619.1"/>
    <property type="molecule type" value="Genomic_DNA"/>
</dbReference>
<dbReference type="Gene3D" id="2.40.50.40">
    <property type="match status" value="1"/>
</dbReference>
<keyword evidence="6" id="KW-1185">Reference proteome</keyword>
<dbReference type="AlphaFoldDB" id="A0AA88A9X7"/>
<dbReference type="GO" id="GO:0005634">
    <property type="term" value="C:nucleus"/>
    <property type="evidence" value="ECO:0007669"/>
    <property type="project" value="UniProtKB-SubCell"/>
</dbReference>
<dbReference type="InterPro" id="IPR044251">
    <property type="entry name" value="LHP1-like"/>
</dbReference>
<dbReference type="InterPro" id="IPR016197">
    <property type="entry name" value="Chromo-like_dom_sf"/>
</dbReference>
<feature type="region of interest" description="Disordered" evidence="3">
    <location>
        <begin position="155"/>
        <end position="183"/>
    </location>
</feature>
<evidence type="ECO:0000259" key="4">
    <source>
        <dbReference type="PROSITE" id="PS50013"/>
    </source>
</evidence>
<name>A0AA88A9X7_FICCA</name>
<feature type="domain" description="Chromo" evidence="4">
    <location>
        <begin position="104"/>
        <end position="163"/>
    </location>
</feature>
<dbReference type="GO" id="GO:0031507">
    <property type="term" value="P:heterochromatin formation"/>
    <property type="evidence" value="ECO:0007669"/>
    <property type="project" value="InterPro"/>
</dbReference>
<keyword evidence="2" id="KW-0539">Nucleus</keyword>
<dbReference type="PANTHER" id="PTHR47240">
    <property type="entry name" value="CHROMO DOMAIN-CONTAINING PROTEIN LHP1"/>
    <property type="match status" value="1"/>
</dbReference>
<dbReference type="InterPro" id="IPR000953">
    <property type="entry name" value="Chromo/chromo_shadow_dom"/>
</dbReference>
<dbReference type="SUPFAM" id="SSF54160">
    <property type="entry name" value="Chromo domain-like"/>
    <property type="match status" value="1"/>
</dbReference>
<dbReference type="InterPro" id="IPR023779">
    <property type="entry name" value="Chromodomain_CS"/>
</dbReference>